<evidence type="ECO:0000313" key="1">
    <source>
        <dbReference type="EMBL" id="MDT3427589.1"/>
    </source>
</evidence>
<dbReference type="Proteomes" id="UP001248709">
    <property type="component" value="Unassembled WGS sequence"/>
</dbReference>
<evidence type="ECO:0000313" key="2">
    <source>
        <dbReference type="Proteomes" id="UP001248709"/>
    </source>
</evidence>
<reference evidence="1 2" key="1">
    <citation type="submission" date="2023-07" db="EMBL/GenBank/DDBJ databases">
        <title>Genomic Encyclopedia of Type Strains, Phase IV (KMG-IV): sequencing the most valuable type-strain genomes for metagenomic binning, comparative biology and taxonomic classification.</title>
        <authorList>
            <person name="Goeker M."/>
        </authorList>
    </citation>
    <scope>NUCLEOTIDE SEQUENCE [LARGE SCALE GENOMIC DNA]</scope>
    <source>
        <strain evidence="1 2">T98</strain>
    </source>
</reference>
<sequence>MTISKGARIIVSFMISALLIPGLWTPSNAYSQSAQPGPVPVSKLADNKHALKEHYGLVLPDPLTKGDFMAAVAKILDLKANERKTSFSDLPESSPYYESAAALYDKGIITQSTVYANRPLTQSNAVMIALKASGMKELAYTYSPEKTKRSLAKIRIAGNPTLSKQAAQELAAAIDLGLLPSDALLSFSLTKPASSDFASALLDQILAFHGQSENYLGRISDPDIFRLVYQAWLSRDIMEDKPLQSVVDQALKQQMVTGYNLKDSRYSPHFNPDLTVTYGHSNIVHALQLIGLLRSEGIDAKVQLEPKTSAFIYLKEWGPQDYKIVEDHDGISIAYSKEYDLSFEFQTVKHKNDFQRIVLKYSKKDSEDQSGLIVDSWWQPLYYSNTVMPDYKLISNTKITNGSYYAQTFSLPAQTAAIAEGLKQIQPGIQLESYSFWVDEPFYRYLEGDYK</sequence>
<gene>
    <name evidence="1" type="ORF">J2Z22_003152</name>
</gene>
<protein>
    <recommendedName>
        <fullName evidence="3">SLH domain-containing protein</fullName>
    </recommendedName>
</protein>
<name>A0ABU3H9U1_9BACL</name>
<accession>A0ABU3H9U1</accession>
<evidence type="ECO:0008006" key="3">
    <source>
        <dbReference type="Google" id="ProtNLM"/>
    </source>
</evidence>
<dbReference type="RefSeq" id="WP_025701265.1">
    <property type="nucleotide sequence ID" value="NZ_JAUSUY010000013.1"/>
</dbReference>
<organism evidence="1 2">
    <name type="scientific">Paenibacillus forsythiae</name>
    <dbReference type="NCBI Taxonomy" id="365616"/>
    <lineage>
        <taxon>Bacteria</taxon>
        <taxon>Bacillati</taxon>
        <taxon>Bacillota</taxon>
        <taxon>Bacilli</taxon>
        <taxon>Bacillales</taxon>
        <taxon>Paenibacillaceae</taxon>
        <taxon>Paenibacillus</taxon>
    </lineage>
</organism>
<keyword evidence="2" id="KW-1185">Reference proteome</keyword>
<comment type="caution">
    <text evidence="1">The sequence shown here is derived from an EMBL/GenBank/DDBJ whole genome shotgun (WGS) entry which is preliminary data.</text>
</comment>
<dbReference type="EMBL" id="JAUSUY010000013">
    <property type="protein sequence ID" value="MDT3427589.1"/>
    <property type="molecule type" value="Genomic_DNA"/>
</dbReference>
<proteinExistence type="predicted"/>